<keyword evidence="4" id="KW-1185">Reference proteome</keyword>
<keyword evidence="3" id="KW-1133">Transmembrane helix</keyword>
<accession>A0A7F5R611</accession>
<dbReference type="Gene3D" id="3.40.50.720">
    <property type="entry name" value="NAD(P)-binding Rossmann-like Domain"/>
    <property type="match status" value="1"/>
</dbReference>
<dbReference type="RefSeq" id="XP_025831349.1">
    <property type="nucleotide sequence ID" value="XM_025975564.1"/>
</dbReference>
<dbReference type="OrthoDB" id="191139at2759"/>
<evidence type="ECO:0000256" key="1">
    <source>
        <dbReference type="ARBA" id="ARBA00006484"/>
    </source>
</evidence>
<protein>
    <submittedName>
        <fullName evidence="5">Uncharacterized protein LOC108741323</fullName>
    </submittedName>
</protein>
<dbReference type="Proteomes" id="UP000192223">
    <property type="component" value="Unplaced"/>
</dbReference>
<keyword evidence="3" id="KW-0472">Membrane</keyword>
<evidence type="ECO:0000313" key="5">
    <source>
        <dbReference type="RefSeq" id="XP_025831349.1"/>
    </source>
</evidence>
<gene>
    <name evidence="5" type="primary">LOC108741323</name>
</gene>
<proteinExistence type="inferred from homology"/>
<name>A0A7F5R611_AGRPL</name>
<dbReference type="GeneID" id="108741323"/>
<keyword evidence="3" id="KW-0812">Transmembrane</keyword>
<evidence type="ECO:0000256" key="3">
    <source>
        <dbReference type="SAM" id="Phobius"/>
    </source>
</evidence>
<evidence type="ECO:0000313" key="4">
    <source>
        <dbReference type="Proteomes" id="UP000192223"/>
    </source>
</evidence>
<evidence type="ECO:0000256" key="2">
    <source>
        <dbReference type="ARBA" id="ARBA00023002"/>
    </source>
</evidence>
<dbReference type="Pfam" id="PF00106">
    <property type="entry name" value="adh_short"/>
    <property type="match status" value="1"/>
</dbReference>
<comment type="similarity">
    <text evidence="1">Belongs to the short-chain dehydrogenases/reductases (SDR) family.</text>
</comment>
<dbReference type="SUPFAM" id="SSF51735">
    <property type="entry name" value="NAD(P)-binding Rossmann-fold domains"/>
    <property type="match status" value="1"/>
</dbReference>
<dbReference type="GO" id="GO:0016491">
    <property type="term" value="F:oxidoreductase activity"/>
    <property type="evidence" value="ECO:0007669"/>
    <property type="project" value="UniProtKB-KW"/>
</dbReference>
<dbReference type="PANTHER" id="PTHR24320">
    <property type="entry name" value="RETINOL DEHYDROGENASE"/>
    <property type="match status" value="1"/>
</dbReference>
<dbReference type="InParanoid" id="A0A7F5R611"/>
<dbReference type="AlphaFoldDB" id="A0A7F5R611"/>
<dbReference type="InterPro" id="IPR036291">
    <property type="entry name" value="NAD(P)-bd_dom_sf"/>
</dbReference>
<organism evidence="4 5">
    <name type="scientific">Agrilus planipennis</name>
    <name type="common">Emerald ash borer</name>
    <name type="synonym">Agrilus marcopoli</name>
    <dbReference type="NCBI Taxonomy" id="224129"/>
    <lineage>
        <taxon>Eukaryota</taxon>
        <taxon>Metazoa</taxon>
        <taxon>Ecdysozoa</taxon>
        <taxon>Arthropoda</taxon>
        <taxon>Hexapoda</taxon>
        <taxon>Insecta</taxon>
        <taxon>Pterygota</taxon>
        <taxon>Neoptera</taxon>
        <taxon>Endopterygota</taxon>
        <taxon>Coleoptera</taxon>
        <taxon>Polyphaga</taxon>
        <taxon>Elateriformia</taxon>
        <taxon>Buprestoidea</taxon>
        <taxon>Buprestidae</taxon>
        <taxon>Agrilinae</taxon>
        <taxon>Agrilus</taxon>
    </lineage>
</organism>
<reference evidence="5" key="1">
    <citation type="submission" date="2025-08" db="UniProtKB">
        <authorList>
            <consortium name="RefSeq"/>
        </authorList>
    </citation>
    <scope>IDENTIFICATION</scope>
    <source>
        <tissue evidence="5">Entire body</tissue>
    </source>
</reference>
<keyword evidence="2" id="KW-0560">Oxidoreductase</keyword>
<feature type="transmembrane region" description="Helical" evidence="3">
    <location>
        <begin position="12"/>
        <end position="31"/>
    </location>
</feature>
<sequence>MTLYHEIIKNSYLIIFAMFLGVVGILLFLFFKNSKKSWRFIFEEQKYDIFYGIMGLSALLDDAISRNKNKVEFRELSGKVAVITGGARGIGKEVVKMLLKCGIHVVIGCRNIKAGEQLFKEFKSEGISVENCTICYIQF</sequence>
<dbReference type="KEGG" id="apln:108741323"/>
<dbReference type="InterPro" id="IPR002347">
    <property type="entry name" value="SDR_fam"/>
</dbReference>
<dbReference type="PANTHER" id="PTHR24320:SF264">
    <property type="entry name" value="DEHYDROGENASE_REDUCTASE SDR FAMILY MEMBER ON CHROMOSOME X"/>
    <property type="match status" value="1"/>
</dbReference>